<evidence type="ECO:0000256" key="1">
    <source>
        <dbReference type="ARBA" id="ARBA00022679"/>
    </source>
</evidence>
<evidence type="ECO:0000256" key="2">
    <source>
        <dbReference type="ARBA" id="ARBA00023315"/>
    </source>
</evidence>
<evidence type="ECO:0000259" key="3">
    <source>
        <dbReference type="SMART" id="SM00563"/>
    </source>
</evidence>
<dbReference type="PANTHER" id="PTHR10434:SF11">
    <property type="entry name" value="1-ACYL-SN-GLYCEROL-3-PHOSPHATE ACYLTRANSFERASE"/>
    <property type="match status" value="1"/>
</dbReference>
<dbReference type="GO" id="GO:0016746">
    <property type="term" value="F:acyltransferase activity"/>
    <property type="evidence" value="ECO:0007669"/>
    <property type="project" value="UniProtKB-KW"/>
</dbReference>
<dbReference type="EMBL" id="JACOPG010000001">
    <property type="protein sequence ID" value="MBC5685153.1"/>
    <property type="molecule type" value="Genomic_DNA"/>
</dbReference>
<keyword evidence="2 4" id="KW-0012">Acyltransferase</keyword>
<evidence type="ECO:0000313" key="5">
    <source>
        <dbReference type="Proteomes" id="UP000643810"/>
    </source>
</evidence>
<keyword evidence="1" id="KW-0808">Transferase</keyword>
<dbReference type="SUPFAM" id="SSF69593">
    <property type="entry name" value="Glycerol-3-phosphate (1)-acyltransferase"/>
    <property type="match status" value="1"/>
</dbReference>
<proteinExistence type="predicted"/>
<evidence type="ECO:0000313" key="4">
    <source>
        <dbReference type="EMBL" id="MBC5685153.1"/>
    </source>
</evidence>
<dbReference type="Pfam" id="PF01553">
    <property type="entry name" value="Acyltransferase"/>
    <property type="match status" value="1"/>
</dbReference>
<protein>
    <submittedName>
        <fullName evidence="4">1-acyl-sn-glycerol-3-phosphate acyltransferase</fullName>
    </submittedName>
</protein>
<name>A0ABR7GCJ0_9FIRM</name>
<reference evidence="4 5" key="1">
    <citation type="submission" date="2020-08" db="EMBL/GenBank/DDBJ databases">
        <title>Genome public.</title>
        <authorList>
            <person name="Liu C."/>
            <person name="Sun Q."/>
        </authorList>
    </citation>
    <scope>NUCLEOTIDE SEQUENCE [LARGE SCALE GENOMIC DNA]</scope>
    <source>
        <strain evidence="4 5">NSJ-9</strain>
    </source>
</reference>
<keyword evidence="5" id="KW-1185">Reference proteome</keyword>
<sequence length="240" mass="27596">MLRFILVVLANVKRGPYLIPKMRKMFHHPERYSEQVRYAFAQKLINYMKSSGKIKTEVYGTENLPLEGGYVMYPNHQGKYDALGIIYAHKQPCSFVMDKAKSNSFLVKELVDMLGAKRLELDNVRQNLTVINEITEEVKQGKKYILFSEGGYDRNRNKVQQFKPGSFKCAVRSKTPIVPVALIDSYKPFNSLEFGTVTTKVVFLPAIYYDEYKDMKTPEIAKLVRQRIIARMADFAVDAG</sequence>
<gene>
    <name evidence="4" type="ORF">H8R94_00760</name>
</gene>
<accession>A0ABR7GCJ0</accession>
<dbReference type="InterPro" id="IPR002123">
    <property type="entry name" value="Plipid/glycerol_acylTrfase"/>
</dbReference>
<dbReference type="CDD" id="cd07989">
    <property type="entry name" value="LPLAT_AGPAT-like"/>
    <property type="match status" value="1"/>
</dbReference>
<dbReference type="PANTHER" id="PTHR10434">
    <property type="entry name" value="1-ACYL-SN-GLYCEROL-3-PHOSPHATE ACYLTRANSFERASE"/>
    <property type="match status" value="1"/>
</dbReference>
<dbReference type="Proteomes" id="UP000643810">
    <property type="component" value="Unassembled WGS sequence"/>
</dbReference>
<comment type="caution">
    <text evidence="4">The sequence shown here is derived from an EMBL/GenBank/DDBJ whole genome shotgun (WGS) entry which is preliminary data.</text>
</comment>
<dbReference type="RefSeq" id="WP_118281206.1">
    <property type="nucleotide sequence ID" value="NZ_JACOPG010000001.1"/>
</dbReference>
<feature type="domain" description="Phospholipid/glycerol acyltransferase" evidence="3">
    <location>
        <begin position="70"/>
        <end position="185"/>
    </location>
</feature>
<organism evidence="4 5">
    <name type="scientific">Roseburia lenta</name>
    <dbReference type="NCBI Taxonomy" id="2763061"/>
    <lineage>
        <taxon>Bacteria</taxon>
        <taxon>Bacillati</taxon>
        <taxon>Bacillota</taxon>
        <taxon>Clostridia</taxon>
        <taxon>Lachnospirales</taxon>
        <taxon>Lachnospiraceae</taxon>
        <taxon>Roseburia</taxon>
    </lineage>
</organism>
<dbReference type="SMART" id="SM00563">
    <property type="entry name" value="PlsC"/>
    <property type="match status" value="1"/>
</dbReference>